<gene>
    <name evidence="1" type="ORF">KYI10_07690</name>
</gene>
<reference evidence="1" key="1">
    <citation type="submission" date="2021-07" db="EMBL/GenBank/DDBJ databases">
        <title>Prevalence and characterization of methicillin-resistant Macrococcus spp. in food producing animals and meat in Switzerland in 2019.</title>
        <authorList>
            <person name="Keller J.E."/>
            <person name="Schwendener S."/>
            <person name="Neuenschwander J."/>
            <person name="Overesch G."/>
            <person name="Perreten V."/>
        </authorList>
    </citation>
    <scope>NUCLEOTIDE SEQUENCE</scope>
    <source>
        <strain evidence="1">19Msa1099</strain>
    </source>
</reference>
<protein>
    <submittedName>
        <fullName evidence="1">Uncharacterized protein</fullName>
    </submittedName>
</protein>
<name>A0AAT9P4L6_9STAP</name>
<organism evidence="1">
    <name type="scientific">Macrococcus psychrotolerans</name>
    <dbReference type="NCBI Taxonomy" id="3039389"/>
    <lineage>
        <taxon>Bacteria</taxon>
        <taxon>Bacillati</taxon>
        <taxon>Bacillota</taxon>
        <taxon>Bacilli</taxon>
        <taxon>Bacillales</taxon>
        <taxon>Staphylococcaceae</taxon>
        <taxon>Macrococcus</taxon>
    </lineage>
</organism>
<accession>A0AAT9P4L6</accession>
<evidence type="ECO:0000313" key="1">
    <source>
        <dbReference type="EMBL" id="QYA32266.1"/>
    </source>
</evidence>
<sequence length="50" mass="5525">MFKEGKYIKCKSTGNLYVITGCSKSHVYFKGWGISGGIPKTAFSDDFTLI</sequence>
<dbReference type="AlphaFoldDB" id="A0AAT9P4L6"/>
<dbReference type="EMBL" id="CP079955">
    <property type="protein sequence ID" value="QYA32266.1"/>
    <property type="molecule type" value="Genomic_DNA"/>
</dbReference>
<dbReference type="PROSITE" id="PS51257">
    <property type="entry name" value="PROKAR_LIPOPROTEIN"/>
    <property type="match status" value="1"/>
</dbReference>
<proteinExistence type="predicted"/>